<dbReference type="InParanoid" id="C0P0Y8"/>
<name>C0P0Y8_AJECG</name>
<dbReference type="GeneID" id="69042084"/>
<dbReference type="AlphaFoldDB" id="C0P0Y8"/>
<proteinExistence type="predicted"/>
<evidence type="ECO:0000313" key="1">
    <source>
        <dbReference type="EMBL" id="EEH02624.1"/>
    </source>
</evidence>
<dbReference type="EMBL" id="GG663383">
    <property type="protein sequence ID" value="EEH02624.1"/>
    <property type="molecule type" value="Genomic_DNA"/>
</dbReference>
<protein>
    <submittedName>
        <fullName evidence="1">Uncharacterized protein</fullName>
    </submittedName>
</protein>
<sequence>MRSALLPPTKAMDMILNPQKVDVAYQKFVKPPVGPGQPAWLSSRRDLRGMGFPLRSQ</sequence>
<gene>
    <name evidence="1" type="ORF">HCBG_09068</name>
</gene>
<dbReference type="HOGENOM" id="CLU_2996034_0_0_1"/>
<dbReference type="Proteomes" id="UP000001631">
    <property type="component" value="Unassembled WGS sequence"/>
</dbReference>
<dbReference type="RefSeq" id="XP_045283105.1">
    <property type="nucleotide sequence ID" value="XM_045436117.1"/>
</dbReference>
<evidence type="ECO:0000313" key="2">
    <source>
        <dbReference type="Proteomes" id="UP000001631"/>
    </source>
</evidence>
<organism evidence="1 2">
    <name type="scientific">Ajellomyces capsulatus (strain G186AR / H82 / ATCC MYA-2454 / RMSCC 2432)</name>
    <name type="common">Darling's disease fungus</name>
    <name type="synonym">Histoplasma capsulatum</name>
    <dbReference type="NCBI Taxonomy" id="447093"/>
    <lineage>
        <taxon>Eukaryota</taxon>
        <taxon>Fungi</taxon>
        <taxon>Dikarya</taxon>
        <taxon>Ascomycota</taxon>
        <taxon>Pezizomycotina</taxon>
        <taxon>Eurotiomycetes</taxon>
        <taxon>Eurotiomycetidae</taxon>
        <taxon>Onygenales</taxon>
        <taxon>Ajellomycetaceae</taxon>
        <taxon>Histoplasma</taxon>
    </lineage>
</organism>
<reference evidence="1" key="1">
    <citation type="submission" date="2009-02" db="EMBL/GenBank/DDBJ databases">
        <title>The Genome Sequence of Ajellomyces capsulatus strain G186AR.</title>
        <authorList>
            <consortium name="The Broad Institute Genome Sequencing Platform"/>
            <person name="Champion M."/>
            <person name="Cuomo C."/>
            <person name="Ma L.-J."/>
            <person name="Henn M.R."/>
            <person name="Sil A."/>
            <person name="Goldman B."/>
            <person name="Young S.K."/>
            <person name="Kodira C.D."/>
            <person name="Zeng Q."/>
            <person name="Koehrsen M."/>
            <person name="Alvarado L."/>
            <person name="Berlin A."/>
            <person name="Borenstein D."/>
            <person name="Chen Z."/>
            <person name="Engels R."/>
            <person name="Freedman E."/>
            <person name="Gellesch M."/>
            <person name="Goldberg J."/>
            <person name="Griggs A."/>
            <person name="Gujja S."/>
            <person name="Heiman D."/>
            <person name="Hepburn T."/>
            <person name="Howarth C."/>
            <person name="Jen D."/>
            <person name="Larson L."/>
            <person name="Lewis B."/>
            <person name="Mehta T."/>
            <person name="Park D."/>
            <person name="Pearson M."/>
            <person name="Roberts A."/>
            <person name="Saif S."/>
            <person name="Shea T."/>
            <person name="Shenoy N."/>
            <person name="Sisk P."/>
            <person name="Stolte C."/>
            <person name="Sykes S."/>
            <person name="Walk T."/>
            <person name="White J."/>
            <person name="Yandava C."/>
            <person name="Klein B."/>
            <person name="McEwen J.G."/>
            <person name="Puccia R."/>
            <person name="Goldman G.H."/>
            <person name="Felipe M.S."/>
            <person name="Nino-Vega G."/>
            <person name="San-Blas G."/>
            <person name="Taylor J."/>
            <person name="Mendoza L."/>
            <person name="Galagan J."/>
            <person name="Nusbaum C."/>
            <person name="Birren B."/>
        </authorList>
    </citation>
    <scope>NUCLEOTIDE SEQUENCE</scope>
    <source>
        <strain evidence="1">G186AR</strain>
    </source>
</reference>
<accession>C0P0Y8</accession>
<keyword evidence="2" id="KW-1185">Reference proteome</keyword>